<proteinExistence type="predicted"/>
<dbReference type="Gene3D" id="1.25.40.10">
    <property type="entry name" value="Tetratricopeptide repeat domain"/>
    <property type="match status" value="1"/>
</dbReference>
<feature type="compositionally biased region" description="Basic and acidic residues" evidence="1">
    <location>
        <begin position="218"/>
        <end position="238"/>
    </location>
</feature>
<sequence>DRTRGSILEKGGPVTLLPLIHALPHRYLPRSITSFSDCSIFFNLNSPNFSNSSCCFLYYSIQFLRIRVHTNMASSATINKIESAHQMYREGRYAEALGFYTDALSLAKTKSQKIALHSNRAACFLKLHDFKKAADECTLVLELDQKNTGALMLRAQTLVTLKEYHSALFDVNRLIELNPSSEVYQNLHARLKTQLSLAPIPEDEAELEEDEDEDDDLKVDSEEQCTNRETNEVDVGEDKRDVVEVTTIKAESGSVTQTTEVSDVPKMESSEQQSSSWEAIPQPKGHSRLDYSRWDRVVDESSEDDDDDDSQPQYRFRVKTIGVRAVK</sequence>
<protein>
    <submittedName>
        <fullName evidence="2">Uncharacterized protein</fullName>
    </submittedName>
</protein>
<feature type="non-terminal residue" evidence="2">
    <location>
        <position position="1"/>
    </location>
</feature>
<evidence type="ECO:0000313" key="3">
    <source>
        <dbReference type="Proteomes" id="UP001627284"/>
    </source>
</evidence>
<dbReference type="Proteomes" id="UP001627284">
    <property type="component" value="Unassembled WGS sequence"/>
</dbReference>
<name>A0ABD2RRM1_9SOLN</name>
<organism evidence="2 3">
    <name type="scientific">Solanum stoloniferum</name>
    <dbReference type="NCBI Taxonomy" id="62892"/>
    <lineage>
        <taxon>Eukaryota</taxon>
        <taxon>Viridiplantae</taxon>
        <taxon>Streptophyta</taxon>
        <taxon>Embryophyta</taxon>
        <taxon>Tracheophyta</taxon>
        <taxon>Spermatophyta</taxon>
        <taxon>Magnoliopsida</taxon>
        <taxon>eudicotyledons</taxon>
        <taxon>Gunneridae</taxon>
        <taxon>Pentapetalae</taxon>
        <taxon>asterids</taxon>
        <taxon>lamiids</taxon>
        <taxon>Solanales</taxon>
        <taxon>Solanaceae</taxon>
        <taxon>Solanoideae</taxon>
        <taxon>Solaneae</taxon>
        <taxon>Solanum</taxon>
    </lineage>
</organism>
<feature type="region of interest" description="Disordered" evidence="1">
    <location>
        <begin position="252"/>
        <end position="293"/>
    </location>
</feature>
<dbReference type="SMART" id="SM00028">
    <property type="entry name" value="TPR"/>
    <property type="match status" value="2"/>
</dbReference>
<keyword evidence="3" id="KW-1185">Reference proteome</keyword>
<feature type="compositionally biased region" description="Acidic residues" evidence="1">
    <location>
        <begin position="203"/>
        <end position="217"/>
    </location>
</feature>
<gene>
    <name evidence="2" type="ORF">AABB24_033704</name>
</gene>
<evidence type="ECO:0000313" key="2">
    <source>
        <dbReference type="EMBL" id="KAL3333776.1"/>
    </source>
</evidence>
<dbReference type="AlphaFoldDB" id="A0ABD2RRM1"/>
<dbReference type="EMBL" id="JBJKTR010000019">
    <property type="protein sequence ID" value="KAL3333776.1"/>
    <property type="molecule type" value="Genomic_DNA"/>
</dbReference>
<dbReference type="InterPro" id="IPR011990">
    <property type="entry name" value="TPR-like_helical_dom_sf"/>
</dbReference>
<dbReference type="PANTHER" id="PTHR47541">
    <property type="entry name" value="TETRATRICOPEPTIDE REPEAT (TPR)-LIKE SUPERFAMILY PROTEIN"/>
    <property type="match status" value="1"/>
</dbReference>
<dbReference type="SUPFAM" id="SSF48452">
    <property type="entry name" value="TPR-like"/>
    <property type="match status" value="1"/>
</dbReference>
<feature type="region of interest" description="Disordered" evidence="1">
    <location>
        <begin position="203"/>
        <end position="238"/>
    </location>
</feature>
<comment type="caution">
    <text evidence="2">The sequence shown here is derived from an EMBL/GenBank/DDBJ whole genome shotgun (WGS) entry which is preliminary data.</text>
</comment>
<dbReference type="InterPro" id="IPR019734">
    <property type="entry name" value="TPR_rpt"/>
</dbReference>
<evidence type="ECO:0000256" key="1">
    <source>
        <dbReference type="SAM" id="MobiDB-lite"/>
    </source>
</evidence>
<accession>A0ABD2RRM1</accession>
<dbReference type="PANTHER" id="PTHR47541:SF1">
    <property type="entry name" value="TETRATRICOPEPTIDE REPEAT (TPR)-LIKE SUPERFAMILY PROTEIN"/>
    <property type="match status" value="1"/>
</dbReference>
<reference evidence="2 3" key="1">
    <citation type="submission" date="2024-05" db="EMBL/GenBank/DDBJ databases">
        <title>De novo assembly of an allotetraploid wild potato.</title>
        <authorList>
            <person name="Hosaka A.J."/>
        </authorList>
    </citation>
    <scope>NUCLEOTIDE SEQUENCE [LARGE SCALE GENOMIC DNA]</scope>
    <source>
        <tissue evidence="2">Young leaves</tissue>
    </source>
</reference>